<keyword evidence="1" id="KW-0808">Transferase</keyword>
<proteinExistence type="predicted"/>
<feature type="region of interest" description="Disordered" evidence="2">
    <location>
        <begin position="452"/>
        <end position="512"/>
    </location>
</feature>
<evidence type="ECO:0000313" key="5">
    <source>
        <dbReference type="EMBL" id="KAG2891769.1"/>
    </source>
</evidence>
<dbReference type="Proteomes" id="UP000735874">
    <property type="component" value="Unassembled WGS sequence"/>
</dbReference>
<dbReference type="STRING" id="29920.A0A329SV75"/>
<dbReference type="InterPro" id="IPR023610">
    <property type="entry name" value="PInositol-4/5-P-5/4-kinase"/>
</dbReference>
<dbReference type="Proteomes" id="UP000736787">
    <property type="component" value="Unassembled WGS sequence"/>
</dbReference>
<dbReference type="GO" id="GO:0046854">
    <property type="term" value="P:phosphatidylinositol phosphate biosynthetic process"/>
    <property type="evidence" value="ECO:0007669"/>
    <property type="project" value="TreeGrafter"/>
</dbReference>
<dbReference type="EMBL" id="RCML01001033">
    <property type="protein sequence ID" value="KAG2966259.1"/>
    <property type="molecule type" value="Genomic_DNA"/>
</dbReference>
<keyword evidence="1" id="KW-0547">Nucleotide-binding</keyword>
<feature type="region of interest" description="Disordered" evidence="2">
    <location>
        <begin position="135"/>
        <end position="154"/>
    </location>
</feature>
<sequence length="716" mass="79727">MEVEGHACPVTTVDVRLASASSSWLLLLFFSTGAEDEVVIQESASLQRPVVVVVVVVVVMPLEVVIPAAGCEHLAVKLAPPSPDCRRSRSPSSQSSRPASPTSIESDGMGTSSSMITASSTSVSSTNTTALDMNTTTEESDMSEASPPSKAFDKATNLAILEKRMRIGKTRTTHTRYQNVERSFRAPEGNVINLQHEQYALTYGMMCGIRDSAGLQKPFKQRLTMDDFMLVDNKIFPANSQLQHPFKFKDYSPDVFRQVRRRFGIDLADYMLTLSGDFNFIEFMSNSKSGQFFFYSHDGRFMIKTQTKDESKFLRRILPHYYKFVMENPNTLITRFYGMHRVKMHHLRRKMHFVIMASVFDTPLDIHARFDLKGSRVGRHASPKEHERGSAGVLKDNDLLEKGFHLQMGMARRAIFLVQLRKDVEFLKQMKIMDYSLLIGVHDSGCELQNDLYTGTPTSDSSESVTSEQGGSSKSLPASPARSDPELAVSVPQSRPYRSSSMPDNDIHLQPPPVLSAISSIQTRLALSPPNTPTGSEGRMSLDLDSDNDSETSSDGGFSFGNAFGDFSPANRSSFGSLPSTPRGSGSTMAPLSPRLLDTTAYAEYSESVFCKDEGGIYGRDRHGRKNGFVYFLGIIDILQQYNTRKIAETFIKGLRHNRKQISSVNPDFYGDRFIEFMEKHVVQDDTLISPRPWPCPSPTASLETPSRMEDAACRL</sequence>
<feature type="compositionally biased region" description="Low complexity" evidence="2">
    <location>
        <begin position="111"/>
        <end position="129"/>
    </location>
</feature>
<dbReference type="InterPro" id="IPR002498">
    <property type="entry name" value="PInositol-4-P-4/5-kinase_core"/>
</dbReference>
<dbReference type="VEuPathDB" id="FungiDB:PC110_g4307"/>
<name>A0A329SV75_9STRA</name>
<dbReference type="Proteomes" id="UP000697107">
    <property type="component" value="Unassembled WGS sequence"/>
</dbReference>
<dbReference type="EMBL" id="RCMV01001064">
    <property type="protein sequence ID" value="KAG3210644.1"/>
    <property type="molecule type" value="Genomic_DNA"/>
</dbReference>
<keyword evidence="10" id="KW-1185">Reference proteome</keyword>
<feature type="region of interest" description="Disordered" evidence="2">
    <location>
        <begin position="80"/>
        <end position="129"/>
    </location>
</feature>
<dbReference type="GO" id="GO:0005524">
    <property type="term" value="F:ATP binding"/>
    <property type="evidence" value="ECO:0007669"/>
    <property type="project" value="UniProtKB-UniRule"/>
</dbReference>
<dbReference type="EMBL" id="MJFZ01000066">
    <property type="protein sequence ID" value="RAW39432.1"/>
    <property type="molecule type" value="Genomic_DNA"/>
</dbReference>
<feature type="compositionally biased region" description="Polar residues" evidence="2">
    <location>
        <begin position="573"/>
        <end position="590"/>
    </location>
</feature>
<evidence type="ECO:0000313" key="6">
    <source>
        <dbReference type="EMBL" id="KAG2903296.1"/>
    </source>
</evidence>
<dbReference type="PANTHER" id="PTHR23086:SF8">
    <property type="entry name" value="PHOSPHATIDYLINOSITOL 5-PHOSPHATE 4-KINASE, ISOFORM A"/>
    <property type="match status" value="1"/>
</dbReference>
<dbReference type="GO" id="GO:0016308">
    <property type="term" value="F:1-phosphatidylinositol-4-phosphate 5-kinase activity"/>
    <property type="evidence" value="ECO:0007669"/>
    <property type="project" value="TreeGrafter"/>
</dbReference>
<dbReference type="CDD" id="cd00139">
    <property type="entry name" value="PIPKc"/>
    <property type="match status" value="1"/>
</dbReference>
<feature type="compositionally biased region" description="Polar residues" evidence="2">
    <location>
        <begin position="491"/>
        <end position="503"/>
    </location>
</feature>
<dbReference type="Pfam" id="PF01504">
    <property type="entry name" value="PIP5K"/>
    <property type="match status" value="1"/>
</dbReference>
<accession>A0A329SV75</accession>
<dbReference type="OrthoDB" id="2129491at2759"/>
<feature type="domain" description="PIPK" evidence="3">
    <location>
        <begin position="180"/>
        <end position="682"/>
    </location>
</feature>
<dbReference type="Proteomes" id="UP000251314">
    <property type="component" value="Unassembled WGS sequence"/>
</dbReference>
<dbReference type="PANTHER" id="PTHR23086">
    <property type="entry name" value="PHOSPHATIDYLINOSITOL-4-PHOSPHATE 5-KINASE"/>
    <property type="match status" value="1"/>
</dbReference>
<keyword evidence="1" id="KW-0067">ATP-binding</keyword>
<evidence type="ECO:0000256" key="2">
    <source>
        <dbReference type="SAM" id="MobiDB-lite"/>
    </source>
</evidence>
<feature type="region of interest" description="Disordered" evidence="2">
    <location>
        <begin position="526"/>
        <end position="561"/>
    </location>
</feature>
<organism evidence="9 10">
    <name type="scientific">Phytophthora cactorum</name>
    <dbReference type="NCBI Taxonomy" id="29920"/>
    <lineage>
        <taxon>Eukaryota</taxon>
        <taxon>Sar</taxon>
        <taxon>Stramenopiles</taxon>
        <taxon>Oomycota</taxon>
        <taxon>Peronosporomycetes</taxon>
        <taxon>Peronosporales</taxon>
        <taxon>Peronosporaceae</taxon>
        <taxon>Phytophthora</taxon>
    </lineage>
</organism>
<feature type="compositionally biased region" description="Polar residues" evidence="2">
    <location>
        <begin position="452"/>
        <end position="476"/>
    </location>
</feature>
<dbReference type="GO" id="GO:0005886">
    <property type="term" value="C:plasma membrane"/>
    <property type="evidence" value="ECO:0007669"/>
    <property type="project" value="TreeGrafter"/>
</dbReference>
<dbReference type="InterPro" id="IPR027484">
    <property type="entry name" value="PInositol-4-P-5-kinase_N"/>
</dbReference>
<evidence type="ECO:0000313" key="10">
    <source>
        <dbReference type="Proteomes" id="UP000251314"/>
    </source>
</evidence>
<feature type="region of interest" description="Disordered" evidence="2">
    <location>
        <begin position="573"/>
        <end position="593"/>
    </location>
</feature>
<reference evidence="9 10" key="1">
    <citation type="submission" date="2018-01" db="EMBL/GenBank/DDBJ databases">
        <title>Draft genome of the strawberry crown rot pathogen Phytophthora cactorum.</title>
        <authorList>
            <person name="Armitage A.D."/>
            <person name="Lysoe E."/>
            <person name="Nellist C.F."/>
            <person name="Harrison R.J."/>
            <person name="Brurberg M.B."/>
        </authorList>
    </citation>
    <scope>NUCLEOTIDE SEQUENCE [LARGE SCALE GENOMIC DNA]</scope>
    <source>
        <strain evidence="9 10">10300</strain>
    </source>
</reference>
<dbReference type="Gene3D" id="3.30.810.10">
    <property type="entry name" value="2-Layer Sandwich"/>
    <property type="match status" value="1"/>
</dbReference>
<dbReference type="EMBL" id="RCMI01001044">
    <property type="protein sequence ID" value="KAG2891769.1"/>
    <property type="molecule type" value="Genomic_DNA"/>
</dbReference>
<dbReference type="EMBL" id="RCMK01001057">
    <property type="protein sequence ID" value="KAG2903296.1"/>
    <property type="molecule type" value="Genomic_DNA"/>
</dbReference>
<evidence type="ECO:0000313" key="9">
    <source>
        <dbReference type="EMBL" id="RAW39432.1"/>
    </source>
</evidence>
<comment type="caution">
    <text evidence="9">The sequence shown here is derived from an EMBL/GenBank/DDBJ whole genome shotgun (WGS) entry which is preliminary data.</text>
</comment>
<dbReference type="Proteomes" id="UP000760860">
    <property type="component" value="Unassembled WGS sequence"/>
</dbReference>
<evidence type="ECO:0000313" key="8">
    <source>
        <dbReference type="EMBL" id="KAG3210644.1"/>
    </source>
</evidence>
<feature type="compositionally biased region" description="Low complexity" evidence="2">
    <location>
        <begin position="90"/>
        <end position="103"/>
    </location>
</feature>
<dbReference type="Proteomes" id="UP000774804">
    <property type="component" value="Unassembled WGS sequence"/>
</dbReference>
<dbReference type="EMBL" id="RCMG01001013">
    <property type="protein sequence ID" value="KAG2839090.1"/>
    <property type="molecule type" value="Genomic_DNA"/>
</dbReference>
<keyword evidence="1" id="KW-0418">Kinase</keyword>
<dbReference type="Gene3D" id="3.30.800.10">
    <property type="entry name" value="Phosphatidylinositol Phosphate Kinase II Beta"/>
    <property type="match status" value="1"/>
</dbReference>
<dbReference type="SMART" id="SM00330">
    <property type="entry name" value="PIPKc"/>
    <property type="match status" value="1"/>
</dbReference>
<dbReference type="SUPFAM" id="SSF56104">
    <property type="entry name" value="SAICAR synthase-like"/>
    <property type="match status" value="1"/>
</dbReference>
<dbReference type="PROSITE" id="PS51455">
    <property type="entry name" value="PIPK"/>
    <property type="match status" value="1"/>
</dbReference>
<dbReference type="AlphaFoldDB" id="A0A329SV75"/>
<dbReference type="InterPro" id="IPR027483">
    <property type="entry name" value="PInositol-4-P-4/5-kinase_C_sf"/>
</dbReference>
<evidence type="ECO:0000313" key="4">
    <source>
        <dbReference type="EMBL" id="KAG2839090.1"/>
    </source>
</evidence>
<reference evidence="4" key="2">
    <citation type="submission" date="2018-10" db="EMBL/GenBank/DDBJ databases">
        <title>Effector identification in a new, highly contiguous assembly of the strawberry crown rot pathogen Phytophthora cactorum.</title>
        <authorList>
            <person name="Armitage A.D."/>
            <person name="Nellist C.F."/>
            <person name="Bates H."/>
            <person name="Vickerstaff R.J."/>
            <person name="Harrison R.J."/>
        </authorList>
    </citation>
    <scope>NUCLEOTIDE SEQUENCE</scope>
    <source>
        <strain evidence="4">15-7</strain>
        <strain evidence="5">4032</strain>
        <strain evidence="6">4040</strain>
        <strain evidence="7">P415</strain>
        <strain evidence="8">P421</strain>
    </source>
</reference>
<protein>
    <recommendedName>
        <fullName evidence="3">PIPK domain-containing protein</fullName>
    </recommendedName>
</protein>
<evidence type="ECO:0000256" key="1">
    <source>
        <dbReference type="PROSITE-ProRule" id="PRU00781"/>
    </source>
</evidence>
<evidence type="ECO:0000313" key="7">
    <source>
        <dbReference type="EMBL" id="KAG2966259.1"/>
    </source>
</evidence>
<gene>
    <name evidence="9" type="ORF">PC110_g4307</name>
    <name evidence="4" type="ORF">PC113_g19536</name>
    <name evidence="5" type="ORF">PC115_g19064</name>
    <name evidence="6" type="ORF">PC117_g21276</name>
    <name evidence="7" type="ORF">PC118_g19286</name>
    <name evidence="8" type="ORF">PC129_g18361</name>
</gene>
<evidence type="ECO:0000259" key="3">
    <source>
        <dbReference type="PROSITE" id="PS51455"/>
    </source>
</evidence>